<dbReference type="Proteomes" id="UP000325212">
    <property type="component" value="Unassembled WGS sequence"/>
</dbReference>
<evidence type="ECO:0000259" key="2">
    <source>
        <dbReference type="Pfam" id="PF19830"/>
    </source>
</evidence>
<dbReference type="EMBL" id="BJLA01000003">
    <property type="protein sequence ID" value="GEA30419.1"/>
    <property type="molecule type" value="Genomic_DNA"/>
</dbReference>
<dbReference type="InterPro" id="IPR046278">
    <property type="entry name" value="DUF6311"/>
</dbReference>
<feature type="transmembrane region" description="Helical" evidence="1">
    <location>
        <begin position="107"/>
        <end position="127"/>
    </location>
</feature>
<evidence type="ECO:0000313" key="4">
    <source>
        <dbReference type="EMBL" id="GEA30419.1"/>
    </source>
</evidence>
<sequence>MFNKEDSNKRIVFALGCLLGALVFIWFYGIRVLDVTYDSWLMEGGDLSQHYIGWQFFRNSSWSFPFIGLIDGLIYPYKVSVIYMDTIPGLSIIFKILSPILPQTFQYFGIWGILCFMLQGGIGALIIRKFTAQYIICIASSMLFLLSPIMIYRLFGHASLAGHWLILLSIYIILNKSKFRDIKKSIGAWSIIVFLCVNVHMYFLAITMLLLLCYLAIDYFENKSIARVISVLGSSIFIALITLFILGAFYGSADYETVGLGFYSANINALFNPQGYSRYLFNLPTATEGQYEGLAYIGLGVIIALIVALYFDIENVLKIKNEKISIFIKNNYIKFVIFITMIIFFIIALSPQVSLNGKMLLNIPYPKIIIKFLNVFRSTGRFMWPICYFIVIYAIRKILNISVKKQAIIFILICVIIQMSDLSNTRNDRYDRFSHNIEYNSEIKSPLWDKLIKNNYKHIAFMKYTVQNDKSLWSLCKYAADNNLTMNDGYVSRKDSKAVNAIKDEYLQQLESGICRDDTIYVFGNDQNILESLKDYPLSYYNLDGIIVGIKEKFTDMNDYREEHEEKLKQGINILPKEDKYMNYGRDTDKGRILNPQGRSFGPYSEIAQGTYNVVIEGENLNKIVKYDLCYKQGEKTINLQEIERNNEKIVFTFNLETDIQDLECRVVNGNDENVILTKIVINKIVQ</sequence>
<feature type="transmembrane region" description="Helical" evidence="1">
    <location>
        <begin position="293"/>
        <end position="311"/>
    </location>
</feature>
<protein>
    <recommendedName>
        <fullName evidence="6">YfhO family protein</fullName>
    </recommendedName>
</protein>
<evidence type="ECO:0000256" key="1">
    <source>
        <dbReference type="SAM" id="Phobius"/>
    </source>
</evidence>
<feature type="transmembrane region" description="Helical" evidence="1">
    <location>
        <begin position="186"/>
        <end position="217"/>
    </location>
</feature>
<feature type="transmembrane region" description="Helical" evidence="1">
    <location>
        <begin position="407"/>
        <end position="423"/>
    </location>
</feature>
<name>A0AAV3VXN7_9CLOT</name>
<dbReference type="InterPro" id="IPR058671">
    <property type="entry name" value="DUF6311_C"/>
</dbReference>
<organism evidence="4 5">
    <name type="scientific">Clostridium diolis</name>
    <dbReference type="NCBI Taxonomy" id="223919"/>
    <lineage>
        <taxon>Bacteria</taxon>
        <taxon>Bacillati</taxon>
        <taxon>Bacillota</taxon>
        <taxon>Clostridia</taxon>
        <taxon>Eubacteriales</taxon>
        <taxon>Clostridiaceae</taxon>
        <taxon>Clostridium</taxon>
    </lineage>
</organism>
<accession>A0AAV3VXN7</accession>
<evidence type="ECO:0008006" key="6">
    <source>
        <dbReference type="Google" id="ProtNLM"/>
    </source>
</evidence>
<dbReference type="Pfam" id="PF19830">
    <property type="entry name" value="DUF6311"/>
    <property type="match status" value="1"/>
</dbReference>
<feature type="transmembrane region" description="Helical" evidence="1">
    <location>
        <begin position="12"/>
        <end position="31"/>
    </location>
</feature>
<comment type="caution">
    <text evidence="4">The sequence shown here is derived from an EMBL/GenBank/DDBJ whole genome shotgun (WGS) entry which is preliminary data.</text>
</comment>
<keyword evidence="1" id="KW-1133">Transmembrane helix</keyword>
<keyword evidence="5" id="KW-1185">Reference proteome</keyword>
<keyword evidence="1" id="KW-0812">Transmembrane</keyword>
<feature type="domain" description="DUF6311" evidence="3">
    <location>
        <begin position="448"/>
        <end position="550"/>
    </location>
</feature>
<feature type="transmembrane region" description="Helical" evidence="1">
    <location>
        <begin position="375"/>
        <end position="395"/>
    </location>
</feature>
<dbReference type="Pfam" id="PF25853">
    <property type="entry name" value="DUF6311_C"/>
    <property type="match status" value="1"/>
</dbReference>
<gene>
    <name evidence="4" type="ORF">CDIOL_13420</name>
</gene>
<dbReference type="AlphaFoldDB" id="A0AAV3VXN7"/>
<dbReference type="RefSeq" id="WP_017212056.1">
    <property type="nucleotide sequence ID" value="NZ_BJLA01000003.1"/>
</dbReference>
<feature type="domain" description="DUF6311" evidence="2">
    <location>
        <begin position="17"/>
        <end position="423"/>
    </location>
</feature>
<feature type="transmembrane region" description="Helical" evidence="1">
    <location>
        <begin position="229"/>
        <end position="250"/>
    </location>
</feature>
<proteinExistence type="predicted"/>
<feature type="transmembrane region" description="Helical" evidence="1">
    <location>
        <begin position="332"/>
        <end position="355"/>
    </location>
</feature>
<evidence type="ECO:0000313" key="5">
    <source>
        <dbReference type="Proteomes" id="UP000325212"/>
    </source>
</evidence>
<feature type="transmembrane region" description="Helical" evidence="1">
    <location>
        <begin position="134"/>
        <end position="152"/>
    </location>
</feature>
<reference evidence="4 5" key="1">
    <citation type="submission" date="2019-06" db="EMBL/GenBank/DDBJ databases">
        <title>Draft genome sequence of Clostridium diolis DSM 15410.</title>
        <authorList>
            <person name="Kobayashi H."/>
            <person name="Tanizawa Y."/>
            <person name="Tohno M."/>
        </authorList>
    </citation>
    <scope>NUCLEOTIDE SEQUENCE [LARGE SCALE GENOMIC DNA]</scope>
    <source>
        <strain evidence="4 5">DSM 15410</strain>
    </source>
</reference>
<evidence type="ECO:0000259" key="3">
    <source>
        <dbReference type="Pfam" id="PF25853"/>
    </source>
</evidence>
<keyword evidence="1" id="KW-0472">Membrane</keyword>